<proteinExistence type="predicted"/>
<dbReference type="AlphaFoldDB" id="A0A6I3KMZ9"/>
<evidence type="ECO:0000313" key="1">
    <source>
        <dbReference type="EMBL" id="MTD95823.1"/>
    </source>
</evidence>
<dbReference type="EMBL" id="WMBQ01000002">
    <property type="protein sequence ID" value="MTD95823.1"/>
    <property type="molecule type" value="Genomic_DNA"/>
</dbReference>
<keyword evidence="2" id="KW-1185">Reference proteome</keyword>
<organism evidence="1 2">
    <name type="scientific">Hyphomicrobium album</name>
    <dbReference type="NCBI Taxonomy" id="2665159"/>
    <lineage>
        <taxon>Bacteria</taxon>
        <taxon>Pseudomonadati</taxon>
        <taxon>Pseudomonadota</taxon>
        <taxon>Alphaproteobacteria</taxon>
        <taxon>Hyphomicrobiales</taxon>
        <taxon>Hyphomicrobiaceae</taxon>
        <taxon>Hyphomicrobium</taxon>
    </lineage>
</organism>
<evidence type="ECO:0000313" key="2">
    <source>
        <dbReference type="Proteomes" id="UP000440694"/>
    </source>
</evidence>
<protein>
    <submittedName>
        <fullName evidence="1">Uncharacterized protein</fullName>
    </submittedName>
</protein>
<gene>
    <name evidence="1" type="ORF">GIW81_15900</name>
</gene>
<reference evidence="1 2" key="1">
    <citation type="submission" date="2019-11" db="EMBL/GenBank/DDBJ databases">
        <title>Identification of a novel strain.</title>
        <authorList>
            <person name="Xu Q."/>
            <person name="Wang G."/>
        </authorList>
    </citation>
    <scope>NUCLEOTIDE SEQUENCE [LARGE SCALE GENOMIC DNA]</scope>
    <source>
        <strain evidence="2">xq</strain>
    </source>
</reference>
<dbReference type="Proteomes" id="UP000440694">
    <property type="component" value="Unassembled WGS sequence"/>
</dbReference>
<comment type="caution">
    <text evidence="1">The sequence shown here is derived from an EMBL/GenBank/DDBJ whole genome shotgun (WGS) entry which is preliminary data.</text>
</comment>
<sequence>MGAIMIRCPATNELIPVGIDADRDTFAGLPDVKAAPVHCPACGGKHAWSKKDAILEQTMRIRSRSYD</sequence>
<name>A0A6I3KMZ9_9HYPH</name>
<dbReference type="RefSeq" id="WP_154740318.1">
    <property type="nucleotide sequence ID" value="NZ_WMBQ01000002.1"/>
</dbReference>
<accession>A0A6I3KMZ9</accession>